<dbReference type="Gene3D" id="1.20.58.340">
    <property type="entry name" value="Magnesium transport protein CorA, transmembrane region"/>
    <property type="match status" value="1"/>
</dbReference>
<comment type="subcellular location">
    <subcellularLocation>
        <location evidence="1">Cell membrane</location>
        <topology evidence="1">Multi-pass membrane protein</topology>
    </subcellularLocation>
</comment>
<keyword evidence="9" id="KW-1185">Reference proteome</keyword>
<evidence type="ECO:0000256" key="2">
    <source>
        <dbReference type="ARBA" id="ARBA00022692"/>
    </source>
</evidence>
<name>A0A9P4Z127_9HYPO</name>
<dbReference type="GO" id="GO:0015087">
    <property type="term" value="F:cobalt ion transmembrane transporter activity"/>
    <property type="evidence" value="ECO:0007669"/>
    <property type="project" value="TreeGrafter"/>
</dbReference>
<dbReference type="GO" id="GO:0005886">
    <property type="term" value="C:plasma membrane"/>
    <property type="evidence" value="ECO:0007669"/>
    <property type="project" value="UniProtKB-SubCell"/>
</dbReference>
<dbReference type="EMBL" id="JAANYQ010000003">
    <property type="protein sequence ID" value="KAF4125467.1"/>
    <property type="molecule type" value="Genomic_DNA"/>
</dbReference>
<feature type="region of interest" description="Disordered" evidence="5">
    <location>
        <begin position="119"/>
        <end position="141"/>
    </location>
</feature>
<proteinExistence type="predicted"/>
<dbReference type="Proteomes" id="UP000749293">
    <property type="component" value="Unassembled WGS sequence"/>
</dbReference>
<dbReference type="SUPFAM" id="SSF144083">
    <property type="entry name" value="Magnesium transport protein CorA, transmembrane region"/>
    <property type="match status" value="1"/>
</dbReference>
<evidence type="ECO:0000256" key="5">
    <source>
        <dbReference type="SAM" id="MobiDB-lite"/>
    </source>
</evidence>
<feature type="chain" id="PRO_5040464202" evidence="7">
    <location>
        <begin position="25"/>
        <end position="345"/>
    </location>
</feature>
<sequence length="345" mass="39072">MSTILPLDLVSLMSMGLLQDATQGYPDTAKESEMTTKSPNRSLEHRTGMLRDEISTLRTFIALQKNVFRTLDSYRISSITPVYAARKTDVSMASRPDMFAYSRPRIWTIYPEREHIVHHGPGDAPRHETEPPYRRQGAASNTNPYTQMADYDFESSLDEHANFKIRATDPGGFRSVFLQECLQHLDRREREFDQMQGQASYLEIENRHRIDTTKDRQEQAIYAFTIVTIVFLPLSAVSSIFGMNTKDVRDMEWSQSIYWAVAIPVTALVIFLGLLMTGELEKVARWTTGVADGTSATTSDNLVRLTGRCLATVLWCVYALGASTSPMLTQQDYGWQKTDTIARGN</sequence>
<keyword evidence="2 6" id="KW-0812">Transmembrane</keyword>
<organism evidence="8 9">
    <name type="scientific">Geosmithia morbida</name>
    <dbReference type="NCBI Taxonomy" id="1094350"/>
    <lineage>
        <taxon>Eukaryota</taxon>
        <taxon>Fungi</taxon>
        <taxon>Dikarya</taxon>
        <taxon>Ascomycota</taxon>
        <taxon>Pezizomycotina</taxon>
        <taxon>Sordariomycetes</taxon>
        <taxon>Hypocreomycetidae</taxon>
        <taxon>Hypocreales</taxon>
        <taxon>Bionectriaceae</taxon>
        <taxon>Geosmithia</taxon>
    </lineage>
</organism>
<accession>A0A9P4Z127</accession>
<feature type="transmembrane region" description="Helical" evidence="6">
    <location>
        <begin position="256"/>
        <end position="276"/>
    </location>
</feature>
<evidence type="ECO:0000313" key="9">
    <source>
        <dbReference type="Proteomes" id="UP000749293"/>
    </source>
</evidence>
<evidence type="ECO:0000256" key="6">
    <source>
        <dbReference type="SAM" id="Phobius"/>
    </source>
</evidence>
<dbReference type="InterPro" id="IPR002523">
    <property type="entry name" value="MgTranspt_CorA/ZnTranspt_ZntB"/>
</dbReference>
<feature type="signal peptide" evidence="7">
    <location>
        <begin position="1"/>
        <end position="24"/>
    </location>
</feature>
<dbReference type="InterPro" id="IPR045863">
    <property type="entry name" value="CorA_TM1_TM2"/>
</dbReference>
<dbReference type="OrthoDB" id="5286874at2759"/>
<dbReference type="PANTHER" id="PTHR46494">
    <property type="entry name" value="CORA FAMILY METAL ION TRANSPORTER (EUROFUNG)"/>
    <property type="match status" value="1"/>
</dbReference>
<evidence type="ECO:0000256" key="1">
    <source>
        <dbReference type="ARBA" id="ARBA00004651"/>
    </source>
</evidence>
<dbReference type="GeneID" id="55970535"/>
<keyword evidence="7" id="KW-0732">Signal</keyword>
<feature type="compositionally biased region" description="Basic and acidic residues" evidence="5">
    <location>
        <begin position="119"/>
        <end position="133"/>
    </location>
</feature>
<dbReference type="GO" id="GO:0000287">
    <property type="term" value="F:magnesium ion binding"/>
    <property type="evidence" value="ECO:0007669"/>
    <property type="project" value="TreeGrafter"/>
</dbReference>
<gene>
    <name evidence="8" type="ORF">GMORB2_4307</name>
</gene>
<dbReference type="PANTHER" id="PTHR46494:SF1">
    <property type="entry name" value="CORA FAMILY METAL ION TRANSPORTER (EUROFUNG)"/>
    <property type="match status" value="1"/>
</dbReference>
<reference evidence="8" key="1">
    <citation type="submission" date="2020-03" db="EMBL/GenBank/DDBJ databases">
        <title>Site-based positive gene gene selection in Geosmithia morbida across the United States reveals a broad range of putative effectors and factors for local host and environmental adapation.</title>
        <authorList>
            <person name="Onufrak A."/>
            <person name="Murdoch R.W."/>
            <person name="Gazis R."/>
            <person name="Huff M."/>
            <person name="Staton M."/>
            <person name="Klingeman W."/>
            <person name="Hadziabdic D."/>
        </authorList>
    </citation>
    <scope>NUCLEOTIDE SEQUENCE</scope>
    <source>
        <strain evidence="8">1262</strain>
    </source>
</reference>
<comment type="caution">
    <text evidence="8">The sequence shown here is derived from an EMBL/GenBank/DDBJ whole genome shotgun (WGS) entry which is preliminary data.</text>
</comment>
<dbReference type="GO" id="GO:0050897">
    <property type="term" value="F:cobalt ion binding"/>
    <property type="evidence" value="ECO:0007669"/>
    <property type="project" value="TreeGrafter"/>
</dbReference>
<dbReference type="GO" id="GO:0015095">
    <property type="term" value="F:magnesium ion transmembrane transporter activity"/>
    <property type="evidence" value="ECO:0007669"/>
    <property type="project" value="TreeGrafter"/>
</dbReference>
<keyword evidence="3 6" id="KW-1133">Transmembrane helix</keyword>
<protein>
    <submittedName>
        <fullName evidence="8">Mg2+ and Co2+ transporter CorA</fullName>
    </submittedName>
</protein>
<dbReference type="Pfam" id="PF01544">
    <property type="entry name" value="CorA"/>
    <property type="match status" value="1"/>
</dbReference>
<evidence type="ECO:0000313" key="8">
    <source>
        <dbReference type="EMBL" id="KAF4125467.1"/>
    </source>
</evidence>
<keyword evidence="4 6" id="KW-0472">Membrane</keyword>
<evidence type="ECO:0000256" key="4">
    <source>
        <dbReference type="ARBA" id="ARBA00023136"/>
    </source>
</evidence>
<feature type="transmembrane region" description="Helical" evidence="6">
    <location>
        <begin position="220"/>
        <end position="244"/>
    </location>
</feature>
<evidence type="ECO:0000256" key="7">
    <source>
        <dbReference type="SAM" id="SignalP"/>
    </source>
</evidence>
<evidence type="ECO:0000256" key="3">
    <source>
        <dbReference type="ARBA" id="ARBA00022989"/>
    </source>
</evidence>
<dbReference type="AlphaFoldDB" id="A0A9P4Z127"/>
<dbReference type="RefSeq" id="XP_035324119.1">
    <property type="nucleotide sequence ID" value="XM_035466282.1"/>
</dbReference>